<dbReference type="Pfam" id="PF00263">
    <property type="entry name" value="Secretin"/>
    <property type="match status" value="1"/>
</dbReference>
<dbReference type="SUPFAM" id="SSF48452">
    <property type="entry name" value="TPR-like"/>
    <property type="match status" value="1"/>
</dbReference>
<evidence type="ECO:0000256" key="4">
    <source>
        <dbReference type="RuleBase" id="RU004003"/>
    </source>
</evidence>
<name>A0A8S8XDM7_9PROT</name>
<dbReference type="RefSeq" id="WP_420243201.1">
    <property type="nucleotide sequence ID" value="NZ_BOPV01000001.1"/>
</dbReference>
<dbReference type="InterPro" id="IPR011990">
    <property type="entry name" value="TPR-like_helical_dom_sf"/>
</dbReference>
<comment type="caution">
    <text evidence="7">The sequence shown here is derived from an EMBL/GenBank/DDBJ whole genome shotgun (WGS) entry which is preliminary data.</text>
</comment>
<proteinExistence type="inferred from homology"/>
<evidence type="ECO:0000256" key="5">
    <source>
        <dbReference type="SAM" id="MobiDB-lite"/>
    </source>
</evidence>
<dbReference type="EMBL" id="BOPV01000001">
    <property type="protein sequence ID" value="GIL40092.1"/>
    <property type="molecule type" value="Genomic_DNA"/>
</dbReference>
<organism evidence="7 8">
    <name type="scientific">Roseiterribacter gracilis</name>
    <dbReference type="NCBI Taxonomy" id="2812848"/>
    <lineage>
        <taxon>Bacteria</taxon>
        <taxon>Pseudomonadati</taxon>
        <taxon>Pseudomonadota</taxon>
        <taxon>Alphaproteobacteria</taxon>
        <taxon>Rhodospirillales</taxon>
        <taxon>Roseiterribacteraceae</taxon>
        <taxon>Roseiterribacter</taxon>
    </lineage>
</organism>
<dbReference type="GO" id="GO:0016020">
    <property type="term" value="C:membrane"/>
    <property type="evidence" value="ECO:0007669"/>
    <property type="project" value="UniProtKB-SubCell"/>
</dbReference>
<dbReference type="InterPro" id="IPR004846">
    <property type="entry name" value="T2SS/T3SS_dom"/>
</dbReference>
<comment type="similarity">
    <text evidence="4">Belongs to the bacterial secretin family.</text>
</comment>
<keyword evidence="8" id="KW-1185">Reference proteome</keyword>
<evidence type="ECO:0000259" key="6">
    <source>
        <dbReference type="Pfam" id="PF00263"/>
    </source>
</evidence>
<evidence type="ECO:0000256" key="2">
    <source>
        <dbReference type="ARBA" id="ARBA00022729"/>
    </source>
</evidence>
<dbReference type="Proteomes" id="UP000681075">
    <property type="component" value="Unassembled WGS sequence"/>
</dbReference>
<dbReference type="Gene3D" id="1.25.40.10">
    <property type="entry name" value="Tetratricopeptide repeat domain"/>
    <property type="match status" value="1"/>
</dbReference>
<dbReference type="GO" id="GO:0015627">
    <property type="term" value="C:type II protein secretion system complex"/>
    <property type="evidence" value="ECO:0007669"/>
    <property type="project" value="TreeGrafter"/>
</dbReference>
<evidence type="ECO:0000256" key="3">
    <source>
        <dbReference type="ARBA" id="ARBA00023136"/>
    </source>
</evidence>
<evidence type="ECO:0000256" key="1">
    <source>
        <dbReference type="ARBA" id="ARBA00004370"/>
    </source>
</evidence>
<keyword evidence="2" id="KW-0732">Signal</keyword>
<dbReference type="InterPro" id="IPR050810">
    <property type="entry name" value="Bact_Secretion_Sys_Channel"/>
</dbReference>
<gene>
    <name evidence="7" type="ORF">TMPK1_23290</name>
</gene>
<dbReference type="AlphaFoldDB" id="A0A8S8XDM7"/>
<feature type="compositionally biased region" description="Low complexity" evidence="5">
    <location>
        <begin position="257"/>
        <end position="273"/>
    </location>
</feature>
<comment type="subcellular location">
    <subcellularLocation>
        <location evidence="1">Membrane</location>
    </subcellularLocation>
</comment>
<keyword evidence="3" id="KW-0472">Membrane</keyword>
<accession>A0A8S8XDM7</accession>
<dbReference type="PROSITE" id="PS51257">
    <property type="entry name" value="PROKAR_LIPOPROTEIN"/>
    <property type="match status" value="1"/>
</dbReference>
<evidence type="ECO:0000313" key="7">
    <source>
        <dbReference type="EMBL" id="GIL40092.1"/>
    </source>
</evidence>
<protein>
    <recommendedName>
        <fullName evidence="6">Type II/III secretion system secretin-like domain-containing protein</fullName>
    </recommendedName>
</protein>
<feature type="region of interest" description="Disordered" evidence="5">
    <location>
        <begin position="252"/>
        <end position="300"/>
    </location>
</feature>
<dbReference type="PANTHER" id="PTHR30332">
    <property type="entry name" value="PROBABLE GENERAL SECRETION PATHWAY PROTEIN D"/>
    <property type="match status" value="1"/>
</dbReference>
<reference evidence="7" key="1">
    <citation type="submission" date="2021-02" db="EMBL/GenBank/DDBJ databases">
        <title>Genome sequence of Rhodospirillales sp. strain TMPK1 isolated from soil.</title>
        <authorList>
            <person name="Nakai R."/>
            <person name="Kusada H."/>
            <person name="Tamaki H."/>
        </authorList>
    </citation>
    <scope>NUCLEOTIDE SEQUENCE</scope>
    <source>
        <strain evidence="7">TMPK1</strain>
    </source>
</reference>
<feature type="compositionally biased region" description="Low complexity" evidence="5">
    <location>
        <begin position="281"/>
        <end position="294"/>
    </location>
</feature>
<sequence length="613" mass="65335">MRDHDCRREPKKSARALRAATWAALIAALGGCAGDTQRTTTALPNAATISAALKDGADEASAAAIRRALQQRPRDAALHFANGLSYLRSAEAGSQTSLELAQVGYETAARLDPGFWPARAGLGWLAFEQRRPDDAMLRFADALLLAPKRAELWVGLAASAYDAHKLAVARAAIERALELAPERTDARRVAALVFAAAGDDKAAHAQLEAYGAAAPREASFLAERIDNWGDLHRAIVRVPEPGGARLQLAVGQSFPPDTTAGNNSSSSSSSASDDYSDDTNDSSSDGSPGSYYGPKALRPLKKRAGGDPKMVLVDVVIIREEETTSTGKGVNLLDGLTVQLGGSLTAQSQVGQSSGASFTRVLAGSVTIPAVTYDLDIANVSGTRAEVVARPTLVALDGQASRFFSGDELTIALAGQYGGDLEHKAIGIGLSVTPTVTAPDRVLLRVITERESISPQLAGTFTQSVQTTRNTVTANVAMRFGETLVLSGLLDREAKSARSGVPVLQSIPGVQYLFSRDEDARSQRSLLVTMTPRHPEGAKLASQAENAERDQMLSALQGRVPTFRPDPSLDRVVRRLEAHGLLREFRAGDLGIHTTDEMRDRGFLEQALRFLYY</sequence>
<dbReference type="PANTHER" id="PTHR30332:SF24">
    <property type="entry name" value="SECRETIN GSPD-RELATED"/>
    <property type="match status" value="1"/>
</dbReference>
<feature type="domain" description="Type II/III secretion system secretin-like" evidence="6">
    <location>
        <begin position="382"/>
        <end position="533"/>
    </location>
</feature>
<evidence type="ECO:0000313" key="8">
    <source>
        <dbReference type="Proteomes" id="UP000681075"/>
    </source>
</evidence>
<dbReference type="GO" id="GO:0009306">
    <property type="term" value="P:protein secretion"/>
    <property type="evidence" value="ECO:0007669"/>
    <property type="project" value="InterPro"/>
</dbReference>